<keyword evidence="1" id="KW-0479">Metal-binding</keyword>
<evidence type="ECO:0000313" key="8">
    <source>
        <dbReference type="Proteomes" id="UP000232323"/>
    </source>
</evidence>
<sequence>MPSEQVRFVQHGRSHLFGFGESPKESKSVGASLISVAAKSLLAKESVSQTCCNTIAFSSSTLPFASIIGCAGSFLGSLKLKGWDSDTDIRKTKPLFLISQNDSIQTNTQSAHLDARALDSVVRLPLRRAPVRPVSSTEDDGENIHGNSIREGIEDEEDSLTTEPFDVMRAVDKKSIRLFCSGCHTGIHRHDSYVIECAGCHRWYHPACHQRYHSGWPAPNDVQMAGEGPDWFHCDKCEKVLKSLVSRAASGFHELPAAIASTAAGSHSTVHSSSSSGNHMNKNSSGGRSWRLVFNQRPGLGGQVALGQVCGCVDVLQDIRSFDFAALLKLPTDMIEGPGMEERALTSHADRFATSAVGPVSAALLDVYGADVAELFAITTHPGHRGKGHARALVLDALAPALSAAGVKQLAVCVDEDDEDAMVLWSEFGFEPLQPVDKRRLGWQLPQFSRDATEGSTYFSLDLHKFK</sequence>
<protein>
    <recommendedName>
        <fullName evidence="9">N-acetyltransferase domain-containing protein</fullName>
    </recommendedName>
</protein>
<dbReference type="InterPro" id="IPR016181">
    <property type="entry name" value="Acyl_CoA_acyltransferase"/>
</dbReference>
<feature type="domain" description="PHD-type" evidence="5">
    <location>
        <begin position="177"/>
        <end position="240"/>
    </location>
</feature>
<name>A0A250XMU5_9CHLO</name>
<keyword evidence="3" id="KW-0862">Zinc</keyword>
<dbReference type="InterPro" id="IPR011011">
    <property type="entry name" value="Znf_FYVE_PHD"/>
</dbReference>
<dbReference type="SUPFAM" id="SSF55729">
    <property type="entry name" value="Acyl-CoA N-acyltransferases (Nat)"/>
    <property type="match status" value="1"/>
</dbReference>
<evidence type="ECO:0000256" key="1">
    <source>
        <dbReference type="ARBA" id="ARBA00022723"/>
    </source>
</evidence>
<dbReference type="EMBL" id="BEGY01000120">
    <property type="protein sequence ID" value="GAX84259.1"/>
    <property type="molecule type" value="Genomic_DNA"/>
</dbReference>
<dbReference type="AlphaFoldDB" id="A0A250XMU5"/>
<evidence type="ECO:0000256" key="3">
    <source>
        <dbReference type="ARBA" id="ARBA00022833"/>
    </source>
</evidence>
<dbReference type="InterPro" id="IPR001965">
    <property type="entry name" value="Znf_PHD"/>
</dbReference>
<dbReference type="InterPro" id="IPR056511">
    <property type="entry name" value="IDM1_C"/>
</dbReference>
<gene>
    <name evidence="7" type="ORF">CEUSTIGMA_g11682.t1</name>
</gene>
<reference evidence="7 8" key="1">
    <citation type="submission" date="2017-08" db="EMBL/GenBank/DDBJ databases">
        <title>Acidophilic green algal genome provides insights into adaptation to an acidic environment.</title>
        <authorList>
            <person name="Hirooka S."/>
            <person name="Hirose Y."/>
            <person name="Kanesaki Y."/>
            <person name="Higuchi S."/>
            <person name="Fujiwara T."/>
            <person name="Onuma R."/>
            <person name="Era A."/>
            <person name="Ohbayashi R."/>
            <person name="Uzuka A."/>
            <person name="Nozaki H."/>
            <person name="Yoshikawa H."/>
            <person name="Miyagishima S.Y."/>
        </authorList>
    </citation>
    <scope>NUCLEOTIDE SEQUENCE [LARGE SCALE GENOMIC DNA]</scope>
    <source>
        <strain evidence="7 8">NIES-2499</strain>
    </source>
</reference>
<dbReference type="InterPro" id="IPR000182">
    <property type="entry name" value="GNAT_dom"/>
</dbReference>
<dbReference type="CDD" id="cd15489">
    <property type="entry name" value="PHD_SF"/>
    <property type="match status" value="1"/>
</dbReference>
<comment type="caution">
    <text evidence="7">The sequence shown here is derived from an EMBL/GenBank/DDBJ whole genome shotgun (WGS) entry which is preliminary data.</text>
</comment>
<evidence type="ECO:0000256" key="4">
    <source>
        <dbReference type="PROSITE-ProRule" id="PRU00146"/>
    </source>
</evidence>
<dbReference type="GO" id="GO:0016747">
    <property type="term" value="F:acyltransferase activity, transferring groups other than amino-acyl groups"/>
    <property type="evidence" value="ECO:0007669"/>
    <property type="project" value="InterPro"/>
</dbReference>
<dbReference type="PROSITE" id="PS50016">
    <property type="entry name" value="ZF_PHD_2"/>
    <property type="match status" value="1"/>
</dbReference>
<dbReference type="PANTHER" id="PTHR47025">
    <property type="entry name" value="AUTOIMMUNE REGULATOR"/>
    <property type="match status" value="1"/>
</dbReference>
<dbReference type="PROSITE" id="PS51186">
    <property type="entry name" value="GNAT"/>
    <property type="match status" value="1"/>
</dbReference>
<dbReference type="OrthoDB" id="1903104at2759"/>
<dbReference type="Pfam" id="PF23209">
    <property type="entry name" value="IDM1_C"/>
    <property type="match status" value="1"/>
</dbReference>
<keyword evidence="2 4" id="KW-0863">Zinc-finger</keyword>
<dbReference type="SMART" id="SM00249">
    <property type="entry name" value="PHD"/>
    <property type="match status" value="1"/>
</dbReference>
<dbReference type="CDD" id="cd04301">
    <property type="entry name" value="NAT_SF"/>
    <property type="match status" value="1"/>
</dbReference>
<evidence type="ECO:0008006" key="9">
    <source>
        <dbReference type="Google" id="ProtNLM"/>
    </source>
</evidence>
<dbReference type="Gene3D" id="3.30.40.10">
    <property type="entry name" value="Zinc/RING finger domain, C3HC4 (zinc finger)"/>
    <property type="match status" value="1"/>
</dbReference>
<dbReference type="SUPFAM" id="SSF57903">
    <property type="entry name" value="FYVE/PHD zinc finger"/>
    <property type="match status" value="1"/>
</dbReference>
<evidence type="ECO:0000259" key="6">
    <source>
        <dbReference type="PROSITE" id="PS51186"/>
    </source>
</evidence>
<evidence type="ECO:0000313" key="7">
    <source>
        <dbReference type="EMBL" id="GAX84259.1"/>
    </source>
</evidence>
<dbReference type="Gene3D" id="3.40.630.30">
    <property type="match status" value="1"/>
</dbReference>
<evidence type="ECO:0000259" key="5">
    <source>
        <dbReference type="PROSITE" id="PS50016"/>
    </source>
</evidence>
<dbReference type="InterPro" id="IPR019787">
    <property type="entry name" value="Znf_PHD-finger"/>
</dbReference>
<keyword evidence="8" id="KW-1185">Reference proteome</keyword>
<dbReference type="PANTHER" id="PTHR47025:SF2">
    <property type="entry name" value="AUTOIMMUNE REGULATOR"/>
    <property type="match status" value="1"/>
</dbReference>
<evidence type="ECO:0000256" key="2">
    <source>
        <dbReference type="ARBA" id="ARBA00022771"/>
    </source>
</evidence>
<proteinExistence type="predicted"/>
<dbReference type="InterPro" id="IPR013083">
    <property type="entry name" value="Znf_RING/FYVE/PHD"/>
</dbReference>
<feature type="domain" description="N-acetyltransferase" evidence="6">
    <location>
        <begin position="314"/>
        <end position="464"/>
    </location>
</feature>
<dbReference type="Proteomes" id="UP000232323">
    <property type="component" value="Unassembled WGS sequence"/>
</dbReference>
<dbReference type="GO" id="GO:0008270">
    <property type="term" value="F:zinc ion binding"/>
    <property type="evidence" value="ECO:0007669"/>
    <property type="project" value="UniProtKB-KW"/>
</dbReference>
<organism evidence="7 8">
    <name type="scientific">Chlamydomonas eustigma</name>
    <dbReference type="NCBI Taxonomy" id="1157962"/>
    <lineage>
        <taxon>Eukaryota</taxon>
        <taxon>Viridiplantae</taxon>
        <taxon>Chlorophyta</taxon>
        <taxon>core chlorophytes</taxon>
        <taxon>Chlorophyceae</taxon>
        <taxon>CS clade</taxon>
        <taxon>Chlamydomonadales</taxon>
        <taxon>Chlamydomonadaceae</taxon>
        <taxon>Chlamydomonas</taxon>
    </lineage>
</organism>
<accession>A0A250XMU5</accession>